<keyword evidence="2" id="KW-1185">Reference proteome</keyword>
<organism evidence="1 2">
    <name type="scientific">Fusarium poae</name>
    <dbReference type="NCBI Taxonomy" id="36050"/>
    <lineage>
        <taxon>Eukaryota</taxon>
        <taxon>Fungi</taxon>
        <taxon>Dikarya</taxon>
        <taxon>Ascomycota</taxon>
        <taxon>Pezizomycotina</taxon>
        <taxon>Sordariomycetes</taxon>
        <taxon>Hypocreomycetidae</taxon>
        <taxon>Hypocreales</taxon>
        <taxon>Nectriaceae</taxon>
        <taxon>Fusarium</taxon>
    </lineage>
</organism>
<gene>
    <name evidence="1" type="ORF">FPOA_05466</name>
</gene>
<evidence type="ECO:0000313" key="1">
    <source>
        <dbReference type="EMBL" id="OBS24930.1"/>
    </source>
</evidence>
<dbReference type="AlphaFoldDB" id="A0A1B8AWN4"/>
<name>A0A1B8AWN4_FUSPO</name>
<accession>A0A1B8AWN4</accession>
<dbReference type="OrthoDB" id="5105289at2759"/>
<comment type="caution">
    <text evidence="1">The sequence shown here is derived from an EMBL/GenBank/DDBJ whole genome shotgun (WGS) entry which is preliminary data.</text>
</comment>
<reference evidence="1 2" key="1">
    <citation type="submission" date="2016-06" db="EMBL/GenBank/DDBJ databases">
        <title>Living apart together: crosstalk between the core and supernumerary genomes in a fungal plant pathogen.</title>
        <authorList>
            <person name="Vanheule A."/>
            <person name="Audenaert K."/>
            <person name="Warris S."/>
            <person name="Van De Geest H."/>
            <person name="Schijlen E."/>
            <person name="Hofte M."/>
            <person name="De Saeger S."/>
            <person name="Haesaert G."/>
            <person name="Waalwijk C."/>
            <person name="Van Der Lee T."/>
        </authorList>
    </citation>
    <scope>NUCLEOTIDE SEQUENCE [LARGE SCALE GENOMIC DNA]</scope>
    <source>
        <strain evidence="1 2">2516</strain>
    </source>
</reference>
<dbReference type="Proteomes" id="UP000091967">
    <property type="component" value="Unassembled WGS sequence"/>
</dbReference>
<dbReference type="EMBL" id="LYXU01000002">
    <property type="protein sequence ID" value="OBS24930.1"/>
    <property type="molecule type" value="Genomic_DNA"/>
</dbReference>
<proteinExistence type="predicted"/>
<sequence length="141" mass="16442">MELREPINNIREPKHIHASFLKRSTQAHPPAYRAKPNFGRLDASEWPELPKIRGIEQSTAVRSGVTIADMERLARETWRDEVALMNKLYRRGIHLPNPTQIWVARLREDYRSGTLLSSPHEVEEGQQIERVLRRNDDVTNL</sequence>
<dbReference type="OMA" id="PDRTEIW"/>
<evidence type="ECO:0000313" key="2">
    <source>
        <dbReference type="Proteomes" id="UP000091967"/>
    </source>
</evidence>
<protein>
    <submittedName>
        <fullName evidence="1">Uncharacterized protein</fullName>
    </submittedName>
</protein>